<feature type="coiled-coil region" evidence="1">
    <location>
        <begin position="13"/>
        <end position="47"/>
    </location>
</feature>
<sequence>MAKTVGMGAKQPETAENKEIAKLKKENAALKKELAALKKEQEAQEKQ</sequence>
<evidence type="ECO:0000313" key="2">
    <source>
        <dbReference type="EMBL" id="DAF50188.1"/>
    </source>
</evidence>
<accession>A0A8S5SGK4</accession>
<name>A0A8S5SGK4_9CAUD</name>
<keyword evidence="1" id="KW-0175">Coiled coil</keyword>
<reference evidence="2" key="1">
    <citation type="journal article" date="2021" name="Proc. Natl. Acad. Sci. U.S.A.">
        <title>A Catalog of Tens of Thousands of Viruses from Human Metagenomes Reveals Hidden Associations with Chronic Diseases.</title>
        <authorList>
            <person name="Tisza M.J."/>
            <person name="Buck C.B."/>
        </authorList>
    </citation>
    <scope>NUCLEOTIDE SEQUENCE</scope>
    <source>
        <strain evidence="2">Ct9zP9</strain>
    </source>
</reference>
<organism evidence="2">
    <name type="scientific">Siphoviridae sp. ct9zP9</name>
    <dbReference type="NCBI Taxonomy" id="2827795"/>
    <lineage>
        <taxon>Viruses</taxon>
        <taxon>Duplodnaviria</taxon>
        <taxon>Heunggongvirae</taxon>
        <taxon>Uroviricota</taxon>
        <taxon>Caudoviricetes</taxon>
    </lineage>
</organism>
<proteinExistence type="predicted"/>
<dbReference type="EMBL" id="BK032593">
    <property type="protein sequence ID" value="DAF50188.1"/>
    <property type="molecule type" value="Genomic_DNA"/>
</dbReference>
<protein>
    <submittedName>
        <fullName evidence="2">Uncharacterized protein</fullName>
    </submittedName>
</protein>
<evidence type="ECO:0000256" key="1">
    <source>
        <dbReference type="SAM" id="Coils"/>
    </source>
</evidence>